<protein>
    <submittedName>
        <fullName evidence="2">AlNc14C64G4569 protein</fullName>
    </submittedName>
</protein>
<dbReference type="HOGENOM" id="CLU_1985706_0_0_1"/>
<reference evidence="2" key="1">
    <citation type="journal article" date="2011" name="PLoS Biol.">
        <title>Gene gain and loss during evolution of obligate parasitism in the white rust pathogen of Arabidopsis thaliana.</title>
        <authorList>
            <person name="Kemen E."/>
            <person name="Gardiner A."/>
            <person name="Schultz-Larsen T."/>
            <person name="Kemen A.C."/>
            <person name="Balmuth A.L."/>
            <person name="Robert-Seilaniantz A."/>
            <person name="Bailey K."/>
            <person name="Holub E."/>
            <person name="Studholme D.J."/>
            <person name="Maclean D."/>
            <person name="Jones J.D."/>
        </authorList>
    </citation>
    <scope>NUCLEOTIDE SEQUENCE</scope>
</reference>
<dbReference type="EMBL" id="FR824109">
    <property type="protein sequence ID" value="CCA19120.1"/>
    <property type="molecule type" value="Genomic_DNA"/>
</dbReference>
<feature type="region of interest" description="Disordered" evidence="1">
    <location>
        <begin position="27"/>
        <end position="55"/>
    </location>
</feature>
<feature type="compositionally biased region" description="Low complexity" evidence="1">
    <location>
        <begin position="41"/>
        <end position="53"/>
    </location>
</feature>
<gene>
    <name evidence="2" type="primary">AlNc14C64G4569</name>
    <name evidence="2" type="ORF">ALNC14_052630</name>
</gene>
<evidence type="ECO:0000256" key="1">
    <source>
        <dbReference type="SAM" id="MobiDB-lite"/>
    </source>
</evidence>
<reference evidence="2" key="2">
    <citation type="submission" date="2011-02" db="EMBL/GenBank/DDBJ databases">
        <authorList>
            <person name="MacLean D."/>
        </authorList>
    </citation>
    <scope>NUCLEOTIDE SEQUENCE</scope>
</reference>
<dbReference type="AlphaFoldDB" id="F0WD48"/>
<accession>F0WD48</accession>
<organism evidence="2">
    <name type="scientific">Albugo laibachii Nc14</name>
    <dbReference type="NCBI Taxonomy" id="890382"/>
    <lineage>
        <taxon>Eukaryota</taxon>
        <taxon>Sar</taxon>
        <taxon>Stramenopiles</taxon>
        <taxon>Oomycota</taxon>
        <taxon>Peronosporomycetes</taxon>
        <taxon>Albuginales</taxon>
        <taxon>Albuginaceae</taxon>
        <taxon>Albugo</taxon>
    </lineage>
</organism>
<feature type="region of interest" description="Disordered" evidence="1">
    <location>
        <begin position="1"/>
        <end position="20"/>
    </location>
</feature>
<name>F0WD48_9STRA</name>
<evidence type="ECO:0000313" key="2">
    <source>
        <dbReference type="EMBL" id="CCA19120.1"/>
    </source>
</evidence>
<sequence>MAHKRQVAPSFTFAGDQRRASVPKRLARNQYGDCRRSSKRSIVTQSSQVSSSHESLRDIAKAALTARRTTVGDVTFGRTQGDNVRDSIRRIQAYSLRDPPIDTSIRETMCTSNKRVEVTLNRHYII</sequence>
<proteinExistence type="predicted"/>